<dbReference type="Pfam" id="PF13279">
    <property type="entry name" value="4HBT_2"/>
    <property type="match status" value="1"/>
</dbReference>
<evidence type="ECO:0000313" key="3">
    <source>
        <dbReference type="EMBL" id="SDL09993.1"/>
    </source>
</evidence>
<reference evidence="3 4" key="1">
    <citation type="submission" date="2016-10" db="EMBL/GenBank/DDBJ databases">
        <authorList>
            <person name="de Groot N.N."/>
        </authorList>
    </citation>
    <scope>NUCLEOTIDE SEQUENCE [LARGE SCALE GENOMIC DNA]</scope>
    <source>
        <strain evidence="3 4">DSM 18346</strain>
    </source>
</reference>
<dbReference type="RefSeq" id="WP_244269553.1">
    <property type="nucleotide sequence ID" value="NZ_FNFP01000008.1"/>
</dbReference>
<dbReference type="InterPro" id="IPR006684">
    <property type="entry name" value="YbgC/YbaW"/>
</dbReference>
<dbReference type="GO" id="GO:0047617">
    <property type="term" value="F:fatty acyl-CoA hydrolase activity"/>
    <property type="evidence" value="ECO:0007669"/>
    <property type="project" value="TreeGrafter"/>
</dbReference>
<comment type="similarity">
    <text evidence="1">Belongs to the 4-hydroxybenzoyl-CoA thioesterase family.</text>
</comment>
<dbReference type="InterPro" id="IPR029069">
    <property type="entry name" value="HotDog_dom_sf"/>
</dbReference>
<evidence type="ECO:0000313" key="4">
    <source>
        <dbReference type="Proteomes" id="UP000198718"/>
    </source>
</evidence>
<keyword evidence="2 3" id="KW-0378">Hydrolase</keyword>
<dbReference type="PANTHER" id="PTHR31793:SF27">
    <property type="entry name" value="NOVEL THIOESTERASE SUPERFAMILY DOMAIN AND SAPOSIN A-TYPE DOMAIN CONTAINING PROTEIN (0610012H03RIK)"/>
    <property type="match status" value="1"/>
</dbReference>
<dbReference type="Proteomes" id="UP000198718">
    <property type="component" value="Unassembled WGS sequence"/>
</dbReference>
<dbReference type="NCBIfam" id="TIGR00051">
    <property type="entry name" value="YbgC/FadM family acyl-CoA thioesterase"/>
    <property type="match status" value="1"/>
</dbReference>
<evidence type="ECO:0000256" key="2">
    <source>
        <dbReference type="ARBA" id="ARBA00022801"/>
    </source>
</evidence>
<dbReference type="CDD" id="cd00586">
    <property type="entry name" value="4HBT"/>
    <property type="match status" value="1"/>
</dbReference>
<dbReference type="SUPFAM" id="SSF54637">
    <property type="entry name" value="Thioesterase/thiol ester dehydrase-isomerase"/>
    <property type="match status" value="1"/>
</dbReference>
<dbReference type="STRING" id="393762.SAMN05660472_02606"/>
<dbReference type="AlphaFoldDB" id="A0A1G9HBY0"/>
<name>A0A1G9HBY0_9FIRM</name>
<protein>
    <submittedName>
        <fullName evidence="3">Acyl-CoA thioester hydrolase</fullName>
    </submittedName>
</protein>
<dbReference type="PROSITE" id="PS01328">
    <property type="entry name" value="4HBCOA_THIOESTERASE"/>
    <property type="match status" value="1"/>
</dbReference>
<dbReference type="PIRSF" id="PIRSF003230">
    <property type="entry name" value="YbgC"/>
    <property type="match status" value="1"/>
</dbReference>
<dbReference type="InterPro" id="IPR050563">
    <property type="entry name" value="4-hydroxybenzoyl-CoA_TE"/>
</dbReference>
<keyword evidence="4" id="KW-1185">Reference proteome</keyword>
<dbReference type="InterPro" id="IPR008272">
    <property type="entry name" value="HB-CoA_thioesterase_AS"/>
</dbReference>
<evidence type="ECO:0000256" key="1">
    <source>
        <dbReference type="ARBA" id="ARBA00005953"/>
    </source>
</evidence>
<gene>
    <name evidence="3" type="ORF">SAMN05660472_02606</name>
</gene>
<dbReference type="PANTHER" id="PTHR31793">
    <property type="entry name" value="4-HYDROXYBENZOYL-COA THIOESTERASE FAMILY MEMBER"/>
    <property type="match status" value="1"/>
</dbReference>
<organism evidence="3 4">
    <name type="scientific">Natronincola ferrireducens</name>
    <dbReference type="NCBI Taxonomy" id="393762"/>
    <lineage>
        <taxon>Bacteria</taxon>
        <taxon>Bacillati</taxon>
        <taxon>Bacillota</taxon>
        <taxon>Clostridia</taxon>
        <taxon>Peptostreptococcales</taxon>
        <taxon>Natronincolaceae</taxon>
        <taxon>Natronincola</taxon>
    </lineage>
</organism>
<accession>A0A1G9HBY0</accession>
<dbReference type="EMBL" id="FNFP01000008">
    <property type="protein sequence ID" value="SDL09993.1"/>
    <property type="molecule type" value="Genomic_DNA"/>
</dbReference>
<sequence>MRKSHSIIQVRYQETDQMGVVYHGNYFTWFEVGRTTFLKEMGYSYKQLEKENIMLPVVEVNCRYKEPAKYDDEIIIETSIKDLQGIRITFEYTIIRKIDEKILAMGTTTHAFVNKDLRPVNFKKLHPAMYEALIKNF</sequence>
<dbReference type="Gene3D" id="3.10.129.10">
    <property type="entry name" value="Hotdog Thioesterase"/>
    <property type="match status" value="1"/>
</dbReference>
<proteinExistence type="inferred from homology"/>